<dbReference type="GeneID" id="97605851"/>
<comment type="caution">
    <text evidence="1">The sequence shown here is derived from an EMBL/GenBank/DDBJ whole genome shotgun (WGS) entry which is preliminary data.</text>
</comment>
<proteinExistence type="predicted"/>
<name>A0A831A2J1_ERWAM</name>
<dbReference type="InterPro" id="IPR047754">
    <property type="entry name" value="T3SS_SctI-like"/>
</dbReference>
<accession>A0A831A2J1</accession>
<dbReference type="RefSeq" id="WP_004157270.1">
    <property type="nucleotide sequence ID" value="NZ_BAYW01000002.1"/>
</dbReference>
<dbReference type="Proteomes" id="UP000013111">
    <property type="component" value="Unassembled WGS sequence"/>
</dbReference>
<reference evidence="1 2" key="2">
    <citation type="submission" date="2013-04" db="EMBL/GenBank/DDBJ databases">
        <title>Comparative genomics of 12 strains of Erwinia amylovora identifies a pan-genome with a large conserved core and provides insights into host specificity.</title>
        <authorList>
            <person name="Mann R.A."/>
            <person name="Smits T.H.M."/>
            <person name="Buehlmann A."/>
            <person name="Blom J."/>
            <person name="Goesmann A."/>
            <person name="Frey J.E."/>
            <person name="Plummer K.M."/>
            <person name="Beer S.V."/>
            <person name="Luck J."/>
            <person name="Duffy B."/>
            <person name="Rodoni B."/>
        </authorList>
    </citation>
    <scope>NUCLEOTIDE SEQUENCE [LARGE SCALE GENOMIC DNA]</scope>
    <source>
        <strain evidence="2">CFBP 1232</strain>
    </source>
</reference>
<protein>
    <submittedName>
        <fullName evidence="1">Type III secretion system protein PrgJ</fullName>
    </submittedName>
</protein>
<dbReference type="NCBIfam" id="NF038054">
    <property type="entry name" value="T3SS_SctI"/>
    <property type="match status" value="1"/>
</dbReference>
<evidence type="ECO:0000313" key="2">
    <source>
        <dbReference type="Proteomes" id="UP000013111"/>
    </source>
</evidence>
<dbReference type="AlphaFoldDB" id="A0A831A2J1"/>
<sequence length="107" mass="12058">MSYHPVNLSSLIRLAPDTLNSEAENTIISHNQTFNDLVSSTFKDFSEKNIHYKSMINTLSESPQLTGNPEYLARLQNYVGEYTNYISLVTTLARKGISAIETLEKSQ</sequence>
<evidence type="ECO:0000313" key="1">
    <source>
        <dbReference type="EMBL" id="CCO93553.1"/>
    </source>
</evidence>
<organism evidence="1 2">
    <name type="scientific">Erwinia amylovora NBRC 12687 = CFBP 1232</name>
    <dbReference type="NCBI Taxonomy" id="1219359"/>
    <lineage>
        <taxon>Bacteria</taxon>
        <taxon>Pseudomonadati</taxon>
        <taxon>Pseudomonadota</taxon>
        <taxon>Gammaproteobacteria</taxon>
        <taxon>Enterobacterales</taxon>
        <taxon>Erwiniaceae</taxon>
        <taxon>Erwinia</taxon>
    </lineage>
</organism>
<reference evidence="1 2" key="1">
    <citation type="submission" date="2012-11" db="EMBL/GenBank/DDBJ databases">
        <authorList>
            <person name="Linke B."/>
        </authorList>
    </citation>
    <scope>NUCLEOTIDE SEQUENCE [LARGE SCALE GENOMIC DNA]</scope>
    <source>
        <strain evidence="2">CFBP 1232</strain>
    </source>
</reference>
<gene>
    <name evidence="1" type="primary">prgj3</name>
    <name evidence="1" type="ORF">BN437_1618</name>
</gene>
<dbReference type="EMBL" id="CAPB01000012">
    <property type="protein sequence ID" value="CCO93553.1"/>
    <property type="molecule type" value="Genomic_DNA"/>
</dbReference>